<dbReference type="Gene3D" id="1.25.40.10">
    <property type="entry name" value="Tetratricopeptide repeat domain"/>
    <property type="match status" value="1"/>
</dbReference>
<dbReference type="Pfam" id="PF13181">
    <property type="entry name" value="TPR_8"/>
    <property type="match status" value="1"/>
</dbReference>
<evidence type="ECO:0000313" key="2">
    <source>
        <dbReference type="Proteomes" id="UP000554837"/>
    </source>
</evidence>
<dbReference type="Proteomes" id="UP000554837">
    <property type="component" value="Unassembled WGS sequence"/>
</dbReference>
<reference evidence="1 2" key="1">
    <citation type="submission" date="2020-08" db="EMBL/GenBank/DDBJ databases">
        <title>Genomic Encyclopedia of Type Strains, Phase IV (KMG-IV): sequencing the most valuable type-strain genomes for metagenomic binning, comparative biology and taxonomic classification.</title>
        <authorList>
            <person name="Goeker M."/>
        </authorList>
    </citation>
    <scope>NUCLEOTIDE SEQUENCE [LARGE SCALE GENOMIC DNA]</scope>
    <source>
        <strain evidence="1 2">DSM 23958</strain>
    </source>
</reference>
<protein>
    <submittedName>
        <fullName evidence="1">Tetratricopeptide (TPR) repeat protein</fullName>
    </submittedName>
</protein>
<comment type="caution">
    <text evidence="1">The sequence shown here is derived from an EMBL/GenBank/DDBJ whole genome shotgun (WGS) entry which is preliminary data.</text>
</comment>
<gene>
    <name evidence="1" type="ORF">HNQ51_000274</name>
</gene>
<dbReference type="InterPro" id="IPR019734">
    <property type="entry name" value="TPR_rpt"/>
</dbReference>
<dbReference type="InterPro" id="IPR011990">
    <property type="entry name" value="TPR-like_helical_dom_sf"/>
</dbReference>
<sequence length="184" mass="20150">MPPAPVAEFMRFTAPDPAALAQRIEEARQRLAQAQAQVRGDAVAILDSVTDLGGMLTTARGEAEALALLREHQPLAEAQAPVELLAWYWNALATALQYLGERAQADVYFEKAVALARDGGWQRIEAMALHHWGRSLVEEGRMEEAQRCFSQALVIREALGGPLQESSRKALATLAQLRSARPQP</sequence>
<evidence type="ECO:0000313" key="1">
    <source>
        <dbReference type="EMBL" id="MBB5202981.1"/>
    </source>
</evidence>
<dbReference type="SUPFAM" id="SSF48452">
    <property type="entry name" value="TPR-like"/>
    <property type="match status" value="1"/>
</dbReference>
<dbReference type="SMART" id="SM00028">
    <property type="entry name" value="TPR"/>
    <property type="match status" value="2"/>
</dbReference>
<dbReference type="EMBL" id="JACHHO010000001">
    <property type="protein sequence ID" value="MBB5202981.1"/>
    <property type="molecule type" value="Genomic_DNA"/>
</dbReference>
<organism evidence="1 2">
    <name type="scientific">Inhella inkyongensis</name>
    <dbReference type="NCBI Taxonomy" id="392593"/>
    <lineage>
        <taxon>Bacteria</taxon>
        <taxon>Pseudomonadati</taxon>
        <taxon>Pseudomonadota</taxon>
        <taxon>Betaproteobacteria</taxon>
        <taxon>Burkholderiales</taxon>
        <taxon>Sphaerotilaceae</taxon>
        <taxon>Inhella</taxon>
    </lineage>
</organism>
<name>A0A840S2S1_9BURK</name>
<dbReference type="AlphaFoldDB" id="A0A840S2S1"/>
<proteinExistence type="predicted"/>
<dbReference type="RefSeq" id="WP_175423704.1">
    <property type="nucleotide sequence ID" value="NZ_CP040709.1"/>
</dbReference>
<accession>A0A840S2S1</accession>
<keyword evidence="2" id="KW-1185">Reference proteome</keyword>